<evidence type="ECO:0000313" key="5">
    <source>
        <dbReference type="Proteomes" id="UP000638353"/>
    </source>
</evidence>
<dbReference type="Gene3D" id="2.140.10.30">
    <property type="entry name" value="Dipeptidylpeptidase IV, N-terminal domain"/>
    <property type="match status" value="1"/>
</dbReference>
<dbReference type="RefSeq" id="WP_189823099.1">
    <property type="nucleotide sequence ID" value="NZ_BMVC01000003.1"/>
</dbReference>
<dbReference type="GO" id="GO:0006508">
    <property type="term" value="P:proteolysis"/>
    <property type="evidence" value="ECO:0007669"/>
    <property type="project" value="InterPro"/>
</dbReference>
<accession>A0A919C988</accession>
<dbReference type="AlphaFoldDB" id="A0A919C988"/>
<protein>
    <submittedName>
        <fullName evidence="4">Peptidase</fullName>
    </submittedName>
</protein>
<reference evidence="4" key="1">
    <citation type="journal article" date="2014" name="Int. J. Syst. Evol. Microbiol.">
        <title>Complete genome sequence of Corynebacterium casei LMG S-19264T (=DSM 44701T), isolated from a smear-ripened cheese.</title>
        <authorList>
            <consortium name="US DOE Joint Genome Institute (JGI-PGF)"/>
            <person name="Walter F."/>
            <person name="Albersmeier A."/>
            <person name="Kalinowski J."/>
            <person name="Ruckert C."/>
        </authorList>
    </citation>
    <scope>NUCLEOTIDE SEQUENCE</scope>
    <source>
        <strain evidence="4">JCM 4637</strain>
    </source>
</reference>
<dbReference type="InterPro" id="IPR029058">
    <property type="entry name" value="AB_hydrolase_fold"/>
</dbReference>
<dbReference type="PANTHER" id="PTHR11731:SF193">
    <property type="entry name" value="DIPEPTIDYL PEPTIDASE 9"/>
    <property type="match status" value="1"/>
</dbReference>
<dbReference type="InterPro" id="IPR002469">
    <property type="entry name" value="Peptidase_S9B_N"/>
</dbReference>
<dbReference type="SUPFAM" id="SSF82171">
    <property type="entry name" value="DPP6 N-terminal domain-like"/>
    <property type="match status" value="1"/>
</dbReference>
<dbReference type="PANTHER" id="PTHR11731">
    <property type="entry name" value="PROTEASE FAMILY S9B,C DIPEPTIDYL-PEPTIDASE IV-RELATED"/>
    <property type="match status" value="1"/>
</dbReference>
<feature type="compositionally biased region" description="Pro residues" evidence="1">
    <location>
        <begin position="130"/>
        <end position="140"/>
    </location>
</feature>
<evidence type="ECO:0000259" key="3">
    <source>
        <dbReference type="Pfam" id="PF00930"/>
    </source>
</evidence>
<evidence type="ECO:0000256" key="1">
    <source>
        <dbReference type="SAM" id="MobiDB-lite"/>
    </source>
</evidence>
<sequence>MPLEPLSDPFLALSARTARFSYGAPRATSFADDGARLFFLRSAGPTDPYDDLWILDTATGEEHRLTDCRTLAPSGGEPPLVERQLRERIRLVAAGIGSYVLSGDGRFAVFALYGRLFRVATAPDAKPQPQELPTPGPVFDPRPNADGSRIAYVSENRLYVVDCDRDVTAQVSPEDGARWGVAEFAAAEELGRSRGHWWAPDGRTLLAARVDESALPRLDYGGEFAYPQAGGPNADVQLWALGEGHHVHLEWDTSAHPYVTDAGWQSDTEIRLTVQDRLQRELLWLAADPASGTTRVLSRTTHALWVEQVPGTPAELTDGRILTPGETVDGGAQALVADGRLLTGPELQVRSFAGEFEGSLVVEAALDEPADQHVVLIDPASGAVRPLTEGPGVHAVVVSSGALLIVSAVPGEQVRRTVRTSDGRELELRSLAEPLPYTVAPRFARVTTHRLPTQVVLPRGHVAGERLPVLLDVYGGPGAQAVTSDPQAQQHRQWWADQGFAVVTVDNRGTSNVSPAFTHAMYRDFSRITLDDQVAALHELGSLHPELDLTRVAVRGWSYGGYLAALAVLRRPDVFHAGVAGAPPTDFREYDTAYTERYLGLPEENPEVYEADSLRGDAAGLSRPLLLVHGLADDNVHPTHTFRLSEALTEAGREHELLTLPGISHMTPGGVREQLMEHDLAFLKRVL</sequence>
<dbReference type="SUPFAM" id="SSF53474">
    <property type="entry name" value="alpha/beta-Hydrolases"/>
    <property type="match status" value="1"/>
</dbReference>
<reference evidence="4" key="2">
    <citation type="submission" date="2020-09" db="EMBL/GenBank/DDBJ databases">
        <authorList>
            <person name="Sun Q."/>
            <person name="Ohkuma M."/>
        </authorList>
    </citation>
    <scope>NUCLEOTIDE SEQUENCE</scope>
    <source>
        <strain evidence="4">JCM 4637</strain>
    </source>
</reference>
<evidence type="ECO:0000313" key="4">
    <source>
        <dbReference type="EMBL" id="GHC87479.1"/>
    </source>
</evidence>
<dbReference type="GO" id="GO:0008239">
    <property type="term" value="F:dipeptidyl-peptidase activity"/>
    <property type="evidence" value="ECO:0007669"/>
    <property type="project" value="TreeGrafter"/>
</dbReference>
<proteinExistence type="predicted"/>
<feature type="domain" description="Dipeptidylpeptidase IV N-terminal" evidence="3">
    <location>
        <begin position="128"/>
        <end position="308"/>
    </location>
</feature>
<dbReference type="InterPro" id="IPR050278">
    <property type="entry name" value="Serine_Prot_S9B/DPPIV"/>
</dbReference>
<dbReference type="GO" id="GO:0008236">
    <property type="term" value="F:serine-type peptidase activity"/>
    <property type="evidence" value="ECO:0007669"/>
    <property type="project" value="InterPro"/>
</dbReference>
<organism evidence="4 5">
    <name type="scientific">Streptomyces finlayi</name>
    <dbReference type="NCBI Taxonomy" id="67296"/>
    <lineage>
        <taxon>Bacteria</taxon>
        <taxon>Bacillati</taxon>
        <taxon>Actinomycetota</taxon>
        <taxon>Actinomycetes</taxon>
        <taxon>Kitasatosporales</taxon>
        <taxon>Streptomycetaceae</taxon>
        <taxon>Streptomyces</taxon>
    </lineage>
</organism>
<name>A0A919C988_9ACTN</name>
<feature type="region of interest" description="Disordered" evidence="1">
    <location>
        <begin position="124"/>
        <end position="143"/>
    </location>
</feature>
<dbReference type="Gene3D" id="3.40.50.1820">
    <property type="entry name" value="alpha/beta hydrolase"/>
    <property type="match status" value="1"/>
</dbReference>
<evidence type="ECO:0000259" key="2">
    <source>
        <dbReference type="Pfam" id="PF00326"/>
    </source>
</evidence>
<dbReference type="Pfam" id="PF00930">
    <property type="entry name" value="DPPIV_N"/>
    <property type="match status" value="1"/>
</dbReference>
<dbReference type="InterPro" id="IPR001375">
    <property type="entry name" value="Peptidase_S9_cat"/>
</dbReference>
<dbReference type="Proteomes" id="UP000638353">
    <property type="component" value="Unassembled WGS sequence"/>
</dbReference>
<dbReference type="EMBL" id="BMVC01000003">
    <property type="protein sequence ID" value="GHC87479.1"/>
    <property type="molecule type" value="Genomic_DNA"/>
</dbReference>
<dbReference type="Pfam" id="PF00326">
    <property type="entry name" value="Peptidase_S9"/>
    <property type="match status" value="1"/>
</dbReference>
<comment type="caution">
    <text evidence="4">The sequence shown here is derived from an EMBL/GenBank/DDBJ whole genome shotgun (WGS) entry which is preliminary data.</text>
</comment>
<feature type="domain" description="Peptidase S9 prolyl oligopeptidase catalytic" evidence="2">
    <location>
        <begin position="490"/>
        <end position="687"/>
    </location>
</feature>
<gene>
    <name evidence="4" type="ORF">GCM10010334_19420</name>
</gene>